<feature type="transmembrane region" description="Helical" evidence="2">
    <location>
        <begin position="141"/>
        <end position="163"/>
    </location>
</feature>
<feature type="transmembrane region" description="Helical" evidence="2">
    <location>
        <begin position="349"/>
        <end position="370"/>
    </location>
</feature>
<feature type="transmembrane region" description="Helical" evidence="2">
    <location>
        <begin position="382"/>
        <end position="400"/>
    </location>
</feature>
<keyword evidence="2" id="KW-0472">Membrane</keyword>
<dbReference type="SUPFAM" id="SSF103473">
    <property type="entry name" value="MFS general substrate transporter"/>
    <property type="match status" value="1"/>
</dbReference>
<feature type="transmembrane region" description="Helical" evidence="2">
    <location>
        <begin position="406"/>
        <end position="426"/>
    </location>
</feature>
<keyword evidence="2" id="KW-0812">Transmembrane</keyword>
<evidence type="ECO:0000313" key="5">
    <source>
        <dbReference type="Proteomes" id="UP000827092"/>
    </source>
</evidence>
<gene>
    <name evidence="4" type="ORF">JTE90_022270</name>
</gene>
<feature type="transmembrane region" description="Helical" evidence="2">
    <location>
        <begin position="12"/>
        <end position="30"/>
    </location>
</feature>
<dbReference type="InterPro" id="IPR011701">
    <property type="entry name" value="MFS"/>
</dbReference>
<dbReference type="PANTHER" id="PTHR11360:SF303">
    <property type="entry name" value="MAJOR FACILITATOR SUPERFAMILY (MFS) PROFILE DOMAIN-CONTAINING PROTEIN"/>
    <property type="match status" value="1"/>
</dbReference>
<evidence type="ECO:0000313" key="4">
    <source>
        <dbReference type="EMBL" id="KAG8200648.1"/>
    </source>
</evidence>
<feature type="transmembrane region" description="Helical" evidence="2">
    <location>
        <begin position="82"/>
        <end position="101"/>
    </location>
</feature>
<organism evidence="4 5">
    <name type="scientific">Oedothorax gibbosus</name>
    <dbReference type="NCBI Taxonomy" id="931172"/>
    <lineage>
        <taxon>Eukaryota</taxon>
        <taxon>Metazoa</taxon>
        <taxon>Ecdysozoa</taxon>
        <taxon>Arthropoda</taxon>
        <taxon>Chelicerata</taxon>
        <taxon>Arachnida</taxon>
        <taxon>Araneae</taxon>
        <taxon>Araneomorphae</taxon>
        <taxon>Entelegynae</taxon>
        <taxon>Araneoidea</taxon>
        <taxon>Linyphiidae</taxon>
        <taxon>Erigoninae</taxon>
        <taxon>Oedothorax</taxon>
    </lineage>
</organism>
<feature type="domain" description="Major facilitator superfamily (MFS) profile" evidence="3">
    <location>
        <begin position="13"/>
        <end position="494"/>
    </location>
</feature>
<dbReference type="EMBL" id="JAFNEN010000014">
    <property type="protein sequence ID" value="KAG8200648.1"/>
    <property type="molecule type" value="Genomic_DNA"/>
</dbReference>
<dbReference type="GO" id="GO:0008028">
    <property type="term" value="F:monocarboxylic acid transmembrane transporter activity"/>
    <property type="evidence" value="ECO:0007669"/>
    <property type="project" value="TreeGrafter"/>
</dbReference>
<dbReference type="PANTHER" id="PTHR11360">
    <property type="entry name" value="MONOCARBOXYLATE TRANSPORTER"/>
    <property type="match status" value="1"/>
</dbReference>
<dbReference type="InterPro" id="IPR036259">
    <property type="entry name" value="MFS_trans_sf"/>
</dbReference>
<feature type="transmembrane region" description="Helical" evidence="2">
    <location>
        <begin position="169"/>
        <end position="190"/>
    </location>
</feature>
<dbReference type="InterPro" id="IPR050327">
    <property type="entry name" value="Proton-linked_MCT"/>
</dbReference>
<protein>
    <recommendedName>
        <fullName evidence="3">Major facilitator superfamily (MFS) profile domain-containing protein</fullName>
    </recommendedName>
</protein>
<comment type="subcellular location">
    <subcellularLocation>
        <location evidence="1">Membrane</location>
        <topology evidence="1">Multi-pass membrane protein</topology>
    </subcellularLocation>
</comment>
<dbReference type="PROSITE" id="PS50850">
    <property type="entry name" value="MFS"/>
    <property type="match status" value="1"/>
</dbReference>
<dbReference type="InterPro" id="IPR020846">
    <property type="entry name" value="MFS_dom"/>
</dbReference>
<accession>A0AAV6VX15</accession>
<feature type="transmembrane region" description="Helical" evidence="2">
    <location>
        <begin position="438"/>
        <end position="458"/>
    </location>
</feature>
<dbReference type="Proteomes" id="UP000827092">
    <property type="component" value="Unassembled WGS sequence"/>
</dbReference>
<sequence length="510" mass="56055">MSQQKEGPDQARSWVIAIAACFIYILVAGLNRASGLFYVAIIETYGVSRLQANLPFTMRNVVKNLAGPLVGAIGQRYGSRDVTIVGGVLASLGIILCTFAPNVLWITIFWGGMHGLGVALGSTLSQVIVPQYFLKYRATASGFSLSGPCLGSFFLPIVLEYLLTNVGLAGTFLMTGGLVLHVLPASILMVEPPWIRRRTEANVLKSSMECIENKHINNEFNENSKELSVSNLRLQSFSGTLKKDEHSTVLLKNNHNASNGIDNPSFTGSTLELLKVKSDQVKTLTKEDPSITKENDIHATYLFYQIVQLMRNPMFHMISLSFAAFAMVVDPALTVIVDYLMDKGLKEDVAKYFISLMALGDLIGRMGFGWVTDRNYISVPKFMMLLHVGLGLCFLLLPVFSNFDSLMTVLVIYGLISGVILVMFPVLVGNYLKSVQSLAIGFIAFSSGLLNLGIPPLIGYCRDRIGSYDGMFYITGIASIIVGFFWLFEPFFVKLNTRKASEQSSSNIDT</sequence>
<evidence type="ECO:0000256" key="1">
    <source>
        <dbReference type="ARBA" id="ARBA00004141"/>
    </source>
</evidence>
<evidence type="ECO:0000259" key="3">
    <source>
        <dbReference type="PROSITE" id="PS50850"/>
    </source>
</evidence>
<dbReference type="AlphaFoldDB" id="A0AAV6VX15"/>
<proteinExistence type="predicted"/>
<dbReference type="GO" id="GO:0016020">
    <property type="term" value="C:membrane"/>
    <property type="evidence" value="ECO:0007669"/>
    <property type="project" value="UniProtKB-SubCell"/>
</dbReference>
<name>A0AAV6VX15_9ARAC</name>
<reference evidence="4 5" key="1">
    <citation type="journal article" date="2022" name="Nat. Ecol. Evol.">
        <title>A masculinizing supergene underlies an exaggerated male reproductive morph in a spider.</title>
        <authorList>
            <person name="Hendrickx F."/>
            <person name="De Corte Z."/>
            <person name="Sonet G."/>
            <person name="Van Belleghem S.M."/>
            <person name="Kostlbacher S."/>
            <person name="Vangestel C."/>
        </authorList>
    </citation>
    <scope>NUCLEOTIDE SEQUENCE [LARGE SCALE GENOMIC DNA]</scope>
    <source>
        <strain evidence="4">W744_W776</strain>
    </source>
</reference>
<feature type="transmembrane region" description="Helical" evidence="2">
    <location>
        <begin position="314"/>
        <end position="337"/>
    </location>
</feature>
<comment type="caution">
    <text evidence="4">The sequence shown here is derived from an EMBL/GenBank/DDBJ whole genome shotgun (WGS) entry which is preliminary data.</text>
</comment>
<keyword evidence="5" id="KW-1185">Reference proteome</keyword>
<feature type="transmembrane region" description="Helical" evidence="2">
    <location>
        <begin position="470"/>
        <end position="488"/>
    </location>
</feature>
<evidence type="ECO:0000256" key="2">
    <source>
        <dbReference type="SAM" id="Phobius"/>
    </source>
</evidence>
<dbReference type="Pfam" id="PF07690">
    <property type="entry name" value="MFS_1"/>
    <property type="match status" value="1"/>
</dbReference>
<dbReference type="Gene3D" id="1.20.1250.20">
    <property type="entry name" value="MFS general substrate transporter like domains"/>
    <property type="match status" value="2"/>
</dbReference>
<keyword evidence="2" id="KW-1133">Transmembrane helix</keyword>